<accession>A0AA96Y837</accession>
<reference evidence="1" key="1">
    <citation type="submission" date="2020-05" db="EMBL/GenBank/DDBJ databases">
        <authorList>
            <person name="Zhu T."/>
            <person name="Keshari N."/>
            <person name="Lu X."/>
        </authorList>
    </citation>
    <scope>NUCLEOTIDE SEQUENCE</scope>
    <source>
        <strain evidence="1">NK1-22</strain>
    </source>
</reference>
<protein>
    <recommendedName>
        <fullName evidence="2">Fluorescence recovery protein</fullName>
    </recommendedName>
</protein>
<dbReference type="InterPro" id="IPR053747">
    <property type="entry name" value="Fluoresc_Recovery_Reg"/>
</dbReference>
<dbReference type="InterPro" id="IPR041601">
    <property type="entry name" value="FRP"/>
</dbReference>
<dbReference type="Pfam" id="PF18032">
    <property type="entry name" value="FRP"/>
    <property type="match status" value="1"/>
</dbReference>
<dbReference type="Gene3D" id="6.10.140.1840">
    <property type="match status" value="1"/>
</dbReference>
<evidence type="ECO:0000313" key="1">
    <source>
        <dbReference type="EMBL" id="WOB42863.1"/>
    </source>
</evidence>
<proteinExistence type="predicted"/>
<gene>
    <name evidence="1" type="ORF">HNI00_06655</name>
</gene>
<dbReference type="KEGG" id="tog:HNI00_06655"/>
<dbReference type="RefSeq" id="WP_068516360.1">
    <property type="nucleotide sequence ID" value="NZ_CP053540.1"/>
</dbReference>
<name>A0AA96Y837_9CYAN</name>
<dbReference type="EMBL" id="CP053540">
    <property type="protein sequence ID" value="WOB42863.1"/>
    <property type="molecule type" value="Genomic_DNA"/>
</dbReference>
<organism evidence="1">
    <name type="scientific">Thermoleptolyngbya oregonensis NK1-22</name>
    <dbReference type="NCBI Taxonomy" id="2547457"/>
    <lineage>
        <taxon>Bacteria</taxon>
        <taxon>Bacillati</taxon>
        <taxon>Cyanobacteriota</taxon>
        <taxon>Cyanophyceae</taxon>
        <taxon>Oculatellales</taxon>
        <taxon>Oculatellaceae</taxon>
        <taxon>Thermoleptolyngbya</taxon>
    </lineage>
</organism>
<dbReference type="AlphaFoldDB" id="A0AA96Y837"/>
<dbReference type="GO" id="GO:0042651">
    <property type="term" value="C:thylakoid membrane"/>
    <property type="evidence" value="ECO:0007669"/>
    <property type="project" value="InterPro"/>
</dbReference>
<sequence length="112" mass="13038">MQATDIQWSKAEKEIARAAFERAYEREIQALVKEVRERAHGVGEVDDLWTLHDFLSARRHALEGKYDYRYSVLIFVFAQLVQEGWLELHELEGLATDKLTKVSALTRMGCHF</sequence>
<evidence type="ECO:0008006" key="2">
    <source>
        <dbReference type="Google" id="ProtNLM"/>
    </source>
</evidence>